<dbReference type="PANTHER" id="PTHR33303">
    <property type="entry name" value="CYTOPLASMIC PROTEIN-RELATED"/>
    <property type="match status" value="1"/>
</dbReference>
<dbReference type="InterPro" id="IPR003781">
    <property type="entry name" value="CoA-bd"/>
</dbReference>
<gene>
    <name evidence="2" type="ORF">HNR67_000213</name>
</gene>
<evidence type="ECO:0000313" key="3">
    <source>
        <dbReference type="Proteomes" id="UP000533598"/>
    </source>
</evidence>
<keyword evidence="3" id="KW-1185">Reference proteome</keyword>
<evidence type="ECO:0000259" key="1">
    <source>
        <dbReference type="SMART" id="SM00881"/>
    </source>
</evidence>
<dbReference type="Gene3D" id="3.40.50.720">
    <property type="entry name" value="NAD(P)-binding Rossmann-like Domain"/>
    <property type="match status" value="1"/>
</dbReference>
<sequence>MHPQWQDPEVIARLVRTARTVAVVGVSARPDRPSHQIAHYLHRQGIRVFPVNPALQEVFGLQVYPDLAAVPEHIDIVDVFRRSEVVAPVAEQAIAVQAGALWLQLGIEDEASCAKAAAAGLDVVVNRCLMVDHRDRTG</sequence>
<dbReference type="Pfam" id="PF13380">
    <property type="entry name" value="CoA_binding_2"/>
    <property type="match status" value="1"/>
</dbReference>
<dbReference type="PANTHER" id="PTHR33303:SF2">
    <property type="entry name" value="COA-BINDING DOMAIN-CONTAINING PROTEIN"/>
    <property type="match status" value="1"/>
</dbReference>
<dbReference type="SMART" id="SM00881">
    <property type="entry name" value="CoA_binding"/>
    <property type="match status" value="1"/>
</dbReference>
<proteinExistence type="predicted"/>
<dbReference type="AlphaFoldDB" id="A0A7W7C3Y3"/>
<name>A0A7W7C3Y3_9PSEU</name>
<dbReference type="RefSeq" id="WP_185000131.1">
    <property type="nucleotide sequence ID" value="NZ_BAAAUI010000011.1"/>
</dbReference>
<protein>
    <submittedName>
        <fullName evidence="2">Putative CoA-binding protein</fullName>
    </submittedName>
</protein>
<dbReference type="InterPro" id="IPR036291">
    <property type="entry name" value="NAD(P)-bd_dom_sf"/>
</dbReference>
<dbReference type="SUPFAM" id="SSF51735">
    <property type="entry name" value="NAD(P)-binding Rossmann-fold domains"/>
    <property type="match status" value="1"/>
</dbReference>
<dbReference type="Proteomes" id="UP000533598">
    <property type="component" value="Unassembled WGS sequence"/>
</dbReference>
<accession>A0A7W7C3Y3</accession>
<evidence type="ECO:0000313" key="2">
    <source>
        <dbReference type="EMBL" id="MBB4674095.1"/>
    </source>
</evidence>
<reference evidence="2 3" key="1">
    <citation type="submission" date="2020-08" db="EMBL/GenBank/DDBJ databases">
        <title>Sequencing the genomes of 1000 actinobacteria strains.</title>
        <authorList>
            <person name="Klenk H.-P."/>
        </authorList>
    </citation>
    <scope>NUCLEOTIDE SEQUENCE [LARGE SCALE GENOMIC DNA]</scope>
    <source>
        <strain evidence="2 3">DSM 44230</strain>
    </source>
</reference>
<dbReference type="EMBL" id="JACHMH010000001">
    <property type="protein sequence ID" value="MBB4674095.1"/>
    <property type="molecule type" value="Genomic_DNA"/>
</dbReference>
<comment type="caution">
    <text evidence="2">The sequence shown here is derived from an EMBL/GenBank/DDBJ whole genome shotgun (WGS) entry which is preliminary data.</text>
</comment>
<feature type="domain" description="CoA-binding" evidence="1">
    <location>
        <begin position="14"/>
        <end position="107"/>
    </location>
</feature>
<organism evidence="2 3">
    <name type="scientific">Crossiella cryophila</name>
    <dbReference type="NCBI Taxonomy" id="43355"/>
    <lineage>
        <taxon>Bacteria</taxon>
        <taxon>Bacillati</taxon>
        <taxon>Actinomycetota</taxon>
        <taxon>Actinomycetes</taxon>
        <taxon>Pseudonocardiales</taxon>
        <taxon>Pseudonocardiaceae</taxon>
        <taxon>Crossiella</taxon>
    </lineage>
</organism>